<organism evidence="1 2">
    <name type="scientific">Araneus ventricosus</name>
    <name type="common">Orbweaver spider</name>
    <name type="synonym">Epeira ventricosa</name>
    <dbReference type="NCBI Taxonomy" id="182803"/>
    <lineage>
        <taxon>Eukaryota</taxon>
        <taxon>Metazoa</taxon>
        <taxon>Ecdysozoa</taxon>
        <taxon>Arthropoda</taxon>
        <taxon>Chelicerata</taxon>
        <taxon>Arachnida</taxon>
        <taxon>Araneae</taxon>
        <taxon>Araneomorphae</taxon>
        <taxon>Entelegynae</taxon>
        <taxon>Araneoidea</taxon>
        <taxon>Araneidae</taxon>
        <taxon>Araneus</taxon>
    </lineage>
</organism>
<comment type="caution">
    <text evidence="1">The sequence shown here is derived from an EMBL/GenBank/DDBJ whole genome shotgun (WGS) entry which is preliminary data.</text>
</comment>
<dbReference type="AlphaFoldDB" id="A0A4Y2BXA1"/>
<evidence type="ECO:0000313" key="2">
    <source>
        <dbReference type="Proteomes" id="UP000499080"/>
    </source>
</evidence>
<name>A0A4Y2BXA1_ARAVE</name>
<dbReference type="Proteomes" id="UP000499080">
    <property type="component" value="Unassembled WGS sequence"/>
</dbReference>
<evidence type="ECO:0000313" key="1">
    <source>
        <dbReference type="EMBL" id="GBL96553.1"/>
    </source>
</evidence>
<sequence length="114" mass="12878">MLNSSSLELLGTSLYRTRRTPVNHRERHTEFQLRNMSENIPTPWEFDRVGFFLKILRIVNFVFPVTAKQPGKHASTPGLCNDGEESAIAAFFSSCPGEVLVPPLKAWEFISLQG</sequence>
<reference evidence="1 2" key="1">
    <citation type="journal article" date="2019" name="Sci. Rep.">
        <title>Orb-weaving spider Araneus ventricosus genome elucidates the spidroin gene catalogue.</title>
        <authorList>
            <person name="Kono N."/>
            <person name="Nakamura H."/>
            <person name="Ohtoshi R."/>
            <person name="Moran D.A.P."/>
            <person name="Shinohara A."/>
            <person name="Yoshida Y."/>
            <person name="Fujiwara M."/>
            <person name="Mori M."/>
            <person name="Tomita M."/>
            <person name="Arakawa K."/>
        </authorList>
    </citation>
    <scope>NUCLEOTIDE SEQUENCE [LARGE SCALE GENOMIC DNA]</scope>
</reference>
<accession>A0A4Y2BXA1</accession>
<proteinExistence type="predicted"/>
<protein>
    <submittedName>
        <fullName evidence="1">Uncharacterized protein</fullName>
    </submittedName>
</protein>
<keyword evidence="2" id="KW-1185">Reference proteome</keyword>
<gene>
    <name evidence="1" type="ORF">AVEN_229981_1</name>
</gene>
<dbReference type="EMBL" id="BGPR01000121">
    <property type="protein sequence ID" value="GBL96553.1"/>
    <property type="molecule type" value="Genomic_DNA"/>
</dbReference>